<organism evidence="1 2">
    <name type="scientific">Cymbomonas tetramitiformis</name>
    <dbReference type="NCBI Taxonomy" id="36881"/>
    <lineage>
        <taxon>Eukaryota</taxon>
        <taxon>Viridiplantae</taxon>
        <taxon>Chlorophyta</taxon>
        <taxon>Pyramimonadophyceae</taxon>
        <taxon>Pyramimonadales</taxon>
        <taxon>Pyramimonadaceae</taxon>
        <taxon>Cymbomonas</taxon>
    </lineage>
</organism>
<reference evidence="1 2" key="1">
    <citation type="journal article" date="2015" name="Genome Biol. Evol.">
        <title>Comparative Genomics of a Bacterivorous Green Alga Reveals Evolutionary Causalities and Consequences of Phago-Mixotrophic Mode of Nutrition.</title>
        <authorList>
            <person name="Burns J.A."/>
            <person name="Paasch A."/>
            <person name="Narechania A."/>
            <person name="Kim E."/>
        </authorList>
    </citation>
    <scope>NUCLEOTIDE SEQUENCE [LARGE SCALE GENOMIC DNA]</scope>
    <source>
        <strain evidence="1 2">PLY_AMNH</strain>
    </source>
</reference>
<accession>A0AAE0C0Q4</accession>
<dbReference type="AlphaFoldDB" id="A0AAE0C0Q4"/>
<dbReference type="Proteomes" id="UP001190700">
    <property type="component" value="Unassembled WGS sequence"/>
</dbReference>
<evidence type="ECO:0000313" key="2">
    <source>
        <dbReference type="Proteomes" id="UP001190700"/>
    </source>
</evidence>
<protein>
    <submittedName>
        <fullName evidence="1">Uncharacterized protein</fullName>
    </submittedName>
</protein>
<dbReference type="EMBL" id="LGRX02030036">
    <property type="protein sequence ID" value="KAK3246236.1"/>
    <property type="molecule type" value="Genomic_DNA"/>
</dbReference>
<proteinExistence type="predicted"/>
<keyword evidence="2" id="KW-1185">Reference proteome</keyword>
<sequence length="134" mass="13466">MKQREGEKVEVEFGGEVVVVETEGGEAGGGGLGVAELGGRREAGEVRLEVAVDSVAVGLSGGLGGVVDLESGTFQRKVVGMGMEEVGMEEVRHRHGEEGDGGGGAAAVVTRRGGGDGGEEVEAGVEVVMDCNVL</sequence>
<name>A0AAE0C0Q4_9CHLO</name>
<evidence type="ECO:0000313" key="1">
    <source>
        <dbReference type="EMBL" id="KAK3246236.1"/>
    </source>
</evidence>
<gene>
    <name evidence="1" type="ORF">CYMTET_44220</name>
</gene>
<comment type="caution">
    <text evidence="1">The sequence shown here is derived from an EMBL/GenBank/DDBJ whole genome shotgun (WGS) entry which is preliminary data.</text>
</comment>